<dbReference type="AlphaFoldDB" id="A0A1M4VCF7"/>
<dbReference type="EMBL" id="FQUY01000004">
    <property type="protein sequence ID" value="SHE66607.1"/>
    <property type="molecule type" value="Genomic_DNA"/>
</dbReference>
<dbReference type="Proteomes" id="UP000184148">
    <property type="component" value="Unassembled WGS sequence"/>
</dbReference>
<evidence type="ECO:0000259" key="1">
    <source>
        <dbReference type="Pfam" id="PF07872"/>
    </source>
</evidence>
<dbReference type="STRING" id="1121429.SAMN02745133_00880"/>
<dbReference type="Pfam" id="PF07872">
    <property type="entry name" value="DUF1659"/>
    <property type="match status" value="1"/>
</dbReference>
<protein>
    <recommendedName>
        <fullName evidence="1">DUF1659 domain-containing protein</fullName>
    </recommendedName>
</protein>
<evidence type="ECO:0000313" key="3">
    <source>
        <dbReference type="Proteomes" id="UP000184148"/>
    </source>
</evidence>
<evidence type="ECO:0000313" key="2">
    <source>
        <dbReference type="EMBL" id="SHE66607.1"/>
    </source>
</evidence>
<dbReference type="InterPro" id="IPR012454">
    <property type="entry name" value="DUF1659"/>
</dbReference>
<dbReference type="RefSeq" id="WP_073236322.1">
    <property type="nucleotide sequence ID" value="NZ_FQUY01000004.1"/>
</dbReference>
<accession>A0A1M4VCF7</accession>
<name>A0A1M4VCF7_9FIRM</name>
<dbReference type="OrthoDB" id="1954703at2"/>
<reference evidence="3" key="1">
    <citation type="submission" date="2016-11" db="EMBL/GenBank/DDBJ databases">
        <authorList>
            <person name="Varghese N."/>
            <person name="Submissions S."/>
        </authorList>
    </citation>
    <scope>NUCLEOTIDE SEQUENCE [LARGE SCALE GENOMIC DNA]</scope>
    <source>
        <strain evidence="3">DSM 12395</strain>
    </source>
</reference>
<keyword evidence="3" id="KW-1185">Reference proteome</keyword>
<feature type="domain" description="DUF1659" evidence="1">
    <location>
        <begin position="2"/>
        <end position="73"/>
    </location>
</feature>
<sequence length="74" mass="8227">MAVVKQPFSCSMKLRYQKGVNASGDPVYVNRTYARVKLTATDQDLYDVAQAISSLQDNALLAVYRVDDGELINQ</sequence>
<gene>
    <name evidence="2" type="ORF">SAMN02745133_00880</name>
</gene>
<organism evidence="2 3">
    <name type="scientific">Desulforamulus putei DSM 12395</name>
    <dbReference type="NCBI Taxonomy" id="1121429"/>
    <lineage>
        <taxon>Bacteria</taxon>
        <taxon>Bacillati</taxon>
        <taxon>Bacillota</taxon>
        <taxon>Clostridia</taxon>
        <taxon>Eubacteriales</taxon>
        <taxon>Peptococcaceae</taxon>
        <taxon>Desulforamulus</taxon>
    </lineage>
</organism>
<proteinExistence type="predicted"/>